<comment type="similarity">
    <text evidence="11 12">Belongs to the ATPase B chain family.</text>
</comment>
<evidence type="ECO:0000256" key="13">
    <source>
        <dbReference type="SAM" id="Coils"/>
    </source>
</evidence>
<keyword evidence="1 11" id="KW-0813">Transport</keyword>
<evidence type="ECO:0000313" key="14">
    <source>
        <dbReference type="EMBL" id="BAK19944.1"/>
    </source>
</evidence>
<keyword evidence="5 11" id="KW-1133">Transmembrane helix</keyword>
<dbReference type="NCBIfam" id="NF005606">
    <property type="entry name" value="PRK07352.1"/>
    <property type="match status" value="1"/>
</dbReference>
<dbReference type="PANTHER" id="PTHR34264">
    <property type="entry name" value="ATP SYNTHASE SUBUNIT B, CHLOROPLASTIC"/>
    <property type="match status" value="1"/>
</dbReference>
<dbReference type="CDD" id="cd06503">
    <property type="entry name" value="ATP-synt_Fo_b"/>
    <property type="match status" value="1"/>
</dbReference>
<comment type="subcellular location">
    <subcellularLocation>
        <location evidence="11">Cellular thylakoid membrane</location>
        <topology evidence="11">Single-pass membrane protein</topology>
    </subcellularLocation>
    <subcellularLocation>
        <location evidence="10">Endomembrane system</location>
        <topology evidence="10">Single-pass membrane protein</topology>
    </subcellularLocation>
</comment>
<evidence type="ECO:0000256" key="6">
    <source>
        <dbReference type="ARBA" id="ARBA00023065"/>
    </source>
</evidence>
<comment type="function">
    <text evidence="9 11">F(1)F(0) ATP synthase produces ATP from ADP in the presence of a proton or sodium gradient. F-type ATPases consist of two structural domains, F(1) containing the extramembraneous catalytic core and F(0) containing the membrane proton channel, linked together by a central stalk and a peripheral stalk. During catalysis, ATP synthesis in the catalytic domain of F(1) is coupled via a rotary mechanism of the central stalk subunits to proton translocation.</text>
</comment>
<dbReference type="PANTHER" id="PTHR34264:SF3">
    <property type="entry name" value="ATP SYNTHASE SUBUNIT B, CHLOROPLASTIC"/>
    <property type="match status" value="1"/>
</dbReference>
<evidence type="ECO:0000256" key="12">
    <source>
        <dbReference type="RuleBase" id="RU003848"/>
    </source>
</evidence>
<dbReference type="AlphaFoldDB" id="F2Z9N9"/>
<dbReference type="GO" id="GO:0012505">
    <property type="term" value="C:endomembrane system"/>
    <property type="evidence" value="ECO:0007669"/>
    <property type="project" value="UniProtKB-SubCell"/>
</dbReference>
<keyword evidence="6 11" id="KW-0406">Ion transport</keyword>
<keyword evidence="11" id="KW-0793">Thylakoid</keyword>
<reference evidence="14" key="1">
    <citation type="journal article" date="2011" name="J. Biol. Chem.">
        <title>Halotolerant Cyanobacterium Aphanothece halophytica Contains an Na+-dependent F1F0-ATP Synthase with a Potential Role in Salt-stress Tolerance.</title>
        <authorList>
            <person name="Soontharapirakkul K."/>
            <person name="Promden W."/>
            <person name="Yamada N."/>
            <person name="Kageyama H."/>
            <person name="Incharoensakdi A."/>
            <person name="Iwamoto-Kihara A."/>
            <person name="Takabe T."/>
        </authorList>
    </citation>
    <scope>NUCLEOTIDE SEQUENCE</scope>
</reference>
<evidence type="ECO:0000256" key="3">
    <source>
        <dbReference type="ARBA" id="ARBA00022692"/>
    </source>
</evidence>
<dbReference type="GO" id="GO:0045259">
    <property type="term" value="C:proton-transporting ATP synthase complex"/>
    <property type="evidence" value="ECO:0007669"/>
    <property type="project" value="UniProtKB-KW"/>
</dbReference>
<comment type="subunit">
    <text evidence="11">F-type ATPases have 2 components, F(1) - the catalytic core - and F(0) - the membrane proton channel. F(1) has five subunits: alpha(3), beta(3), gamma(1), delta(1), epsilon(1). F(0) has four main subunits: a(1), b(1), b'(1) and c(10-14). The alpha and beta chains form an alternating ring which encloses part of the gamma chain. F(1) is attached to F(0) by a central stalk formed by the gamma and epsilon chains, while a peripheral stalk is formed by the delta, b and b' chains.</text>
</comment>
<keyword evidence="3 11" id="KW-0812">Transmembrane</keyword>
<sequence>MAMMGMFSYFLAEATEAAEEGFGLNFDILETNIINLAIIIAVLFFFGRKFLGSNLSARRSQIEEDITEAEKRAQKATADLKEAERKLAEAQKEVENIRKSAQESAQKAKERILAENAREVERIKEAAVQDLDAERERAVAEIKQYIARLALEKVESELTNQLDQSAQTKLIDRSLAQLGGGR</sequence>
<keyword evidence="4 11" id="KW-0375">Hydrogen ion transport</keyword>
<evidence type="ECO:0000256" key="4">
    <source>
        <dbReference type="ARBA" id="ARBA00022781"/>
    </source>
</evidence>
<evidence type="ECO:0000256" key="7">
    <source>
        <dbReference type="ARBA" id="ARBA00023136"/>
    </source>
</evidence>
<keyword evidence="7 11" id="KW-0472">Membrane</keyword>
<accession>F2Z9N9</accession>
<evidence type="ECO:0000256" key="5">
    <source>
        <dbReference type="ARBA" id="ARBA00022989"/>
    </source>
</evidence>
<protein>
    <recommendedName>
        <fullName evidence="11">ATP synthase subunit b</fullName>
    </recommendedName>
    <alternativeName>
        <fullName evidence="11">ATP synthase F(0) sector subunit b</fullName>
    </alternativeName>
    <alternativeName>
        <fullName evidence="11">ATPase subunit I</fullName>
    </alternativeName>
    <alternativeName>
        <fullName evidence="11">F-type ATPase subunit b</fullName>
        <shortName evidence="11">F-ATPase subunit b</shortName>
    </alternativeName>
</protein>
<keyword evidence="13" id="KW-0175">Coiled coil</keyword>
<evidence type="ECO:0000256" key="2">
    <source>
        <dbReference type="ARBA" id="ARBA00022547"/>
    </source>
</evidence>
<name>F2Z9N9_APHHA</name>
<keyword evidence="8 11" id="KW-0066">ATP synthesis</keyword>
<dbReference type="InterPro" id="IPR002146">
    <property type="entry name" value="ATP_synth_b/b'su_bac/chlpt"/>
</dbReference>
<evidence type="ECO:0000256" key="11">
    <source>
        <dbReference type="HAMAP-Rule" id="MF_01398"/>
    </source>
</evidence>
<dbReference type="Gene3D" id="3.40.50.300">
    <property type="entry name" value="P-loop containing nucleotide triphosphate hydrolases"/>
    <property type="match status" value="1"/>
</dbReference>
<evidence type="ECO:0000256" key="1">
    <source>
        <dbReference type="ARBA" id="ARBA00022448"/>
    </source>
</evidence>
<dbReference type="Pfam" id="PF00430">
    <property type="entry name" value="ATP-synt_B"/>
    <property type="match status" value="1"/>
</dbReference>
<evidence type="ECO:0000256" key="8">
    <source>
        <dbReference type="ARBA" id="ARBA00023310"/>
    </source>
</evidence>
<feature type="transmembrane region" description="Helical" evidence="11">
    <location>
        <begin position="33"/>
        <end position="51"/>
    </location>
</feature>
<dbReference type="HAMAP" id="MF_01398">
    <property type="entry name" value="ATP_synth_b_bprime"/>
    <property type="match status" value="1"/>
</dbReference>
<comment type="function">
    <text evidence="11">Component of the F(0) channel, it forms part of the peripheral stalk, linking F(1) to F(0).</text>
</comment>
<organism evidence="14">
    <name type="scientific">Aphanothece halophytica</name>
    <dbReference type="NCBI Taxonomy" id="72020"/>
    <lineage>
        <taxon>Bacteria</taxon>
        <taxon>Bacillati</taxon>
        <taxon>Cyanobacteriota</taxon>
        <taxon>Cyanophyceae</taxon>
        <taxon>Oscillatoriophycideae</taxon>
        <taxon>Chroococcales</taxon>
        <taxon>Aphanothecaceae</taxon>
        <taxon>Aphanothece</taxon>
    </lineage>
</organism>
<dbReference type="InterPro" id="IPR027417">
    <property type="entry name" value="P-loop_NTPase"/>
</dbReference>
<feature type="coiled-coil region" evidence="13">
    <location>
        <begin position="52"/>
        <end position="148"/>
    </location>
</feature>
<proteinExistence type="inferred from homology"/>
<evidence type="ECO:0000256" key="10">
    <source>
        <dbReference type="ARBA" id="ARBA00037847"/>
    </source>
</evidence>
<dbReference type="EMBL" id="AB602794">
    <property type="protein sequence ID" value="BAK19944.1"/>
    <property type="molecule type" value="Genomic_DNA"/>
</dbReference>
<dbReference type="GO" id="GO:0046933">
    <property type="term" value="F:proton-transporting ATP synthase activity, rotational mechanism"/>
    <property type="evidence" value="ECO:0007669"/>
    <property type="project" value="UniProtKB-UniRule"/>
</dbReference>
<keyword evidence="2 11" id="KW-0138">CF(0)</keyword>
<evidence type="ECO:0000256" key="9">
    <source>
        <dbReference type="ARBA" id="ARBA00025198"/>
    </source>
</evidence>
<dbReference type="GO" id="GO:0031676">
    <property type="term" value="C:plasma membrane-derived thylakoid membrane"/>
    <property type="evidence" value="ECO:0007669"/>
    <property type="project" value="UniProtKB-SubCell"/>
</dbReference>
<gene>
    <name evidence="14" type="primary">ApH+atpF'</name>
    <name evidence="11" type="synonym">atpF</name>
</gene>